<evidence type="ECO:0000256" key="1">
    <source>
        <dbReference type="ARBA" id="ARBA00004123"/>
    </source>
</evidence>
<dbReference type="GO" id="GO:1904047">
    <property type="term" value="F:S-adenosyl-L-methionine binding"/>
    <property type="evidence" value="ECO:0007669"/>
    <property type="project" value="Ensembl"/>
</dbReference>
<protein>
    <recommendedName>
        <fullName evidence="2">N-lysine methyltransferase SETD6</fullName>
    </recommendedName>
    <alternativeName>
        <fullName evidence="8">N-lysine methyltransferase setd6</fullName>
    </alternativeName>
    <alternativeName>
        <fullName evidence="7">SET domain-containing protein 6</fullName>
    </alternativeName>
</protein>
<dbReference type="AlphaFoldDB" id="A0A8D0HFA5"/>
<dbReference type="Pfam" id="PF00856">
    <property type="entry name" value="SET"/>
    <property type="match status" value="1"/>
</dbReference>
<dbReference type="SUPFAM" id="SSF82199">
    <property type="entry name" value="SET domain"/>
    <property type="match status" value="1"/>
</dbReference>
<dbReference type="Ensembl" id="ENSSPUT00000022219.1">
    <property type="protein sequence ID" value="ENSSPUP00000020851.1"/>
    <property type="gene ID" value="ENSSPUG00000016014.1"/>
</dbReference>
<dbReference type="InterPro" id="IPR044430">
    <property type="entry name" value="SETD6_SET"/>
</dbReference>
<keyword evidence="6" id="KW-0539">Nucleus</keyword>
<dbReference type="CDD" id="cd19178">
    <property type="entry name" value="SET_SETD6"/>
    <property type="match status" value="1"/>
</dbReference>
<reference evidence="10" key="2">
    <citation type="submission" date="2025-09" db="UniProtKB">
        <authorList>
            <consortium name="Ensembl"/>
        </authorList>
    </citation>
    <scope>IDENTIFICATION</scope>
</reference>
<dbReference type="GO" id="GO:0005654">
    <property type="term" value="C:nucleoplasm"/>
    <property type="evidence" value="ECO:0007669"/>
    <property type="project" value="Ensembl"/>
</dbReference>
<keyword evidence="4" id="KW-0808">Transferase</keyword>
<dbReference type="Proteomes" id="UP000694392">
    <property type="component" value="Unplaced"/>
</dbReference>
<dbReference type="PROSITE" id="PS50280">
    <property type="entry name" value="SET"/>
    <property type="match status" value="1"/>
</dbReference>
<dbReference type="GO" id="GO:0005829">
    <property type="term" value="C:cytosol"/>
    <property type="evidence" value="ECO:0007669"/>
    <property type="project" value="Ensembl"/>
</dbReference>
<dbReference type="InterPro" id="IPR001214">
    <property type="entry name" value="SET_dom"/>
</dbReference>
<dbReference type="InterPro" id="IPR015353">
    <property type="entry name" value="Rubisco_LSMT_subst-bd"/>
</dbReference>
<dbReference type="GO" id="GO:0050727">
    <property type="term" value="P:regulation of inflammatory response"/>
    <property type="evidence" value="ECO:0007669"/>
    <property type="project" value="Ensembl"/>
</dbReference>
<dbReference type="InterPro" id="IPR036464">
    <property type="entry name" value="Rubisco_LSMT_subst-bd_sf"/>
</dbReference>
<feature type="domain" description="SET" evidence="9">
    <location>
        <begin position="19"/>
        <end position="246"/>
    </location>
</feature>
<accession>A0A8D0HFA5</accession>
<dbReference type="PANTHER" id="PTHR13271:SF34">
    <property type="entry name" value="N-LYSINE METHYLTRANSFERASE SETD6"/>
    <property type="match status" value="1"/>
</dbReference>
<evidence type="ECO:0000256" key="3">
    <source>
        <dbReference type="ARBA" id="ARBA00022603"/>
    </source>
</evidence>
<dbReference type="GO" id="GO:0032259">
    <property type="term" value="P:methylation"/>
    <property type="evidence" value="ECO:0007669"/>
    <property type="project" value="UniProtKB-KW"/>
</dbReference>
<dbReference type="Gene3D" id="3.90.1420.10">
    <property type="entry name" value="Rubisco LSMT, substrate-binding domain"/>
    <property type="match status" value="1"/>
</dbReference>
<evidence type="ECO:0000256" key="2">
    <source>
        <dbReference type="ARBA" id="ARBA00016973"/>
    </source>
</evidence>
<dbReference type="InterPro" id="IPR050600">
    <property type="entry name" value="SETD3_SETD6_MTase"/>
</dbReference>
<name>A0A8D0HFA5_SPHPU</name>
<dbReference type="SUPFAM" id="SSF81822">
    <property type="entry name" value="RuBisCo LSMT C-terminal, substrate-binding domain"/>
    <property type="match status" value="1"/>
</dbReference>
<dbReference type="FunFam" id="3.90.1410.10:FF:000007">
    <property type="entry name" value="Ribosomal lysine N-methyltransferase 4"/>
    <property type="match status" value="1"/>
</dbReference>
<evidence type="ECO:0000256" key="6">
    <source>
        <dbReference type="ARBA" id="ARBA00023242"/>
    </source>
</evidence>
<reference evidence="10" key="1">
    <citation type="submission" date="2025-08" db="UniProtKB">
        <authorList>
            <consortium name="Ensembl"/>
        </authorList>
    </citation>
    <scope>IDENTIFICATION</scope>
</reference>
<dbReference type="FunFam" id="3.90.1420.10:FF:000002">
    <property type="entry name" value="N-lysine methyltransferase SETD6"/>
    <property type="match status" value="1"/>
</dbReference>
<evidence type="ECO:0000259" key="9">
    <source>
        <dbReference type="PROSITE" id="PS50280"/>
    </source>
</evidence>
<sequence length="435" mass="49302">MTCEVPPTLQSCDVGLCLPPPKVYMSREGTVADYGMLAREDLQTGEVLFTIPRAVLLSQYSTSICALLEKDQASLDSQSGWVPLLLALLHEYTTRNSHWNPYLSLWPDLSSLDHPMFWTKEERTRLLQGTGVPEAVDKDLANIHLEYTSIILPFLESHPDIFDPKVHTLELYQRLVAFVMAYSFQEPVPEEEEDEKTCNPPMMVPMADLLNHVANHNANLEYSSECLKMVTTQPISKGQEVFNTYGQMANWQLLHMYGFAEPHPGNTDDSADIQMVTVRTAALQAAQSEAEQQLVSEQWDFLCQLEMVGEEGAFVFGWEEVLTEEELSMTLKVLCMSAEEFGEFKEQDGWEEDTGEDDNLTLSNETIPRLKASWKKLLHDSTLLTLGSYSSDLKAEEELLNDREAYTKLSRREQQALQVRYGQKSILDQLLGLVS</sequence>
<keyword evidence="5" id="KW-0949">S-adenosyl-L-methionine</keyword>
<dbReference type="GO" id="GO:0051059">
    <property type="term" value="F:NF-kappaB binding"/>
    <property type="evidence" value="ECO:0007669"/>
    <property type="project" value="Ensembl"/>
</dbReference>
<dbReference type="GeneTree" id="ENSGT00940000153577"/>
<comment type="subcellular location">
    <subcellularLocation>
        <location evidence="1">Nucleus</location>
    </subcellularLocation>
</comment>
<dbReference type="OMA" id="RVDWWLE"/>
<dbReference type="InterPro" id="IPR046341">
    <property type="entry name" value="SET_dom_sf"/>
</dbReference>
<evidence type="ECO:0000256" key="5">
    <source>
        <dbReference type="ARBA" id="ARBA00022691"/>
    </source>
</evidence>
<dbReference type="PANTHER" id="PTHR13271">
    <property type="entry name" value="UNCHARACTERIZED PUTATIVE METHYLTRANSFERASE"/>
    <property type="match status" value="1"/>
</dbReference>
<keyword evidence="11" id="KW-1185">Reference proteome</keyword>
<evidence type="ECO:0000256" key="4">
    <source>
        <dbReference type="ARBA" id="ARBA00022679"/>
    </source>
</evidence>
<dbReference type="GO" id="GO:0016279">
    <property type="term" value="F:protein-lysine N-methyltransferase activity"/>
    <property type="evidence" value="ECO:0007669"/>
    <property type="project" value="Ensembl"/>
</dbReference>
<evidence type="ECO:0000313" key="11">
    <source>
        <dbReference type="Proteomes" id="UP000694392"/>
    </source>
</evidence>
<evidence type="ECO:0000256" key="7">
    <source>
        <dbReference type="ARBA" id="ARBA00030096"/>
    </source>
</evidence>
<dbReference type="Pfam" id="PF09273">
    <property type="entry name" value="Rubis-subs-bind"/>
    <property type="match status" value="1"/>
</dbReference>
<dbReference type="InterPro" id="IPR011383">
    <property type="entry name" value="N-lys_methylase_SETD6"/>
</dbReference>
<evidence type="ECO:0000313" key="10">
    <source>
        <dbReference type="Ensembl" id="ENSSPUP00000020851.1"/>
    </source>
</evidence>
<organism evidence="10 11">
    <name type="scientific">Sphenodon punctatus</name>
    <name type="common">Tuatara</name>
    <name type="synonym">Hatteria punctata</name>
    <dbReference type="NCBI Taxonomy" id="8508"/>
    <lineage>
        <taxon>Eukaryota</taxon>
        <taxon>Metazoa</taxon>
        <taxon>Chordata</taxon>
        <taxon>Craniata</taxon>
        <taxon>Vertebrata</taxon>
        <taxon>Euteleostomi</taxon>
        <taxon>Lepidosauria</taxon>
        <taxon>Sphenodontia</taxon>
        <taxon>Sphenodontidae</taxon>
        <taxon>Sphenodon</taxon>
    </lineage>
</organism>
<keyword evidence="3" id="KW-0489">Methyltransferase</keyword>
<evidence type="ECO:0000256" key="8">
    <source>
        <dbReference type="ARBA" id="ARBA00073248"/>
    </source>
</evidence>
<gene>
    <name evidence="10" type="primary">SETD6</name>
</gene>
<proteinExistence type="predicted"/>
<dbReference type="Gene3D" id="3.90.1410.10">
    <property type="entry name" value="set domain protein methyltransferase, domain 1"/>
    <property type="match status" value="1"/>
</dbReference>
<dbReference type="PIRSF" id="PIRSF011771">
    <property type="entry name" value="RMS1_SET"/>
    <property type="match status" value="1"/>
</dbReference>